<dbReference type="PANTHER" id="PTHR25462">
    <property type="entry name" value="BONUS, ISOFORM C-RELATED"/>
    <property type="match status" value="1"/>
</dbReference>
<evidence type="ECO:0000313" key="9">
    <source>
        <dbReference type="Proteomes" id="UP000245119"/>
    </source>
</evidence>
<dbReference type="Pfam" id="PF00643">
    <property type="entry name" value="zf-B_box"/>
    <property type="match status" value="1"/>
</dbReference>
<reference evidence="8 9" key="1">
    <citation type="submission" date="2018-04" db="EMBL/GenBank/DDBJ databases">
        <title>The genome of golden apple snail Pomacea canaliculata provides insight into stress tolerance and invasive adaptation.</title>
        <authorList>
            <person name="Liu C."/>
            <person name="Liu B."/>
            <person name="Ren Y."/>
            <person name="Zhang Y."/>
            <person name="Wang H."/>
            <person name="Li S."/>
            <person name="Jiang F."/>
            <person name="Yin L."/>
            <person name="Zhang G."/>
            <person name="Qian W."/>
            <person name="Fan W."/>
        </authorList>
    </citation>
    <scope>NUCLEOTIDE SEQUENCE [LARGE SCALE GENOMIC DNA]</scope>
    <source>
        <strain evidence="8">SZHN2017</strain>
        <tissue evidence="8">Muscle</tissue>
    </source>
</reference>
<dbReference type="Gene3D" id="3.30.40.10">
    <property type="entry name" value="Zinc/RING finger domain, C3HC4 (zinc finger)"/>
    <property type="match status" value="1"/>
</dbReference>
<feature type="coiled-coil region" evidence="5">
    <location>
        <begin position="201"/>
        <end position="228"/>
    </location>
</feature>
<dbReference type="PROSITE" id="PS50119">
    <property type="entry name" value="ZF_BBOX"/>
    <property type="match status" value="1"/>
</dbReference>
<evidence type="ECO:0000259" key="7">
    <source>
        <dbReference type="PROSITE" id="PS50119"/>
    </source>
</evidence>
<evidence type="ECO:0000256" key="1">
    <source>
        <dbReference type="ARBA" id="ARBA00022723"/>
    </source>
</evidence>
<evidence type="ECO:0000256" key="2">
    <source>
        <dbReference type="ARBA" id="ARBA00022771"/>
    </source>
</evidence>
<sequence>MAATSLQPHERECAVCTNEFTTPKILPCGHLLCRECVISWMDSKADASCPLCRCPIVQPTAQVDRSSTDVADALPTDFVTEALLESARVLAKDHICCGCADVTAGFICMQCLDMMCQSCCMIHRKFSATCSHDVESVRTVTPERLAASRPALCADHGDKHAEIVCVDHGLAVCASCTVTRHRKCKAVRELQTEMTSSKSTIAILTCMIDNAELNLEEAIAKLDSRLQEVGDNEQNDMAQVDIHCQRLHHVVDDFCNTLKERTHESHSQLRKSLRDAKNVLAEQQVKVTSHKRMLTRATTVAPRPGLIFATKALTDRVNYLDINVKLAGDVLRNPSTNAGFCESVVRRIEKELHGIIDPRAKSQVKHFLLLFDDNGGGGCVVIVDDDDDEANRKPTILLKIKMKSKEFNSLIICDSSSKIFNIH</sequence>
<dbReference type="InterPro" id="IPR047153">
    <property type="entry name" value="TRIM45/56/19-like"/>
</dbReference>
<dbReference type="CDD" id="cd19757">
    <property type="entry name" value="Bbox1"/>
    <property type="match status" value="1"/>
</dbReference>
<comment type="caution">
    <text evidence="8">The sequence shown here is derived from an EMBL/GenBank/DDBJ whole genome shotgun (WGS) entry which is preliminary data.</text>
</comment>
<dbReference type="Pfam" id="PF00097">
    <property type="entry name" value="zf-C3HC4"/>
    <property type="match status" value="1"/>
</dbReference>
<dbReference type="PROSITE" id="PS50089">
    <property type="entry name" value="ZF_RING_2"/>
    <property type="match status" value="1"/>
</dbReference>
<dbReference type="Gene3D" id="3.30.160.60">
    <property type="entry name" value="Classic Zinc Finger"/>
    <property type="match status" value="1"/>
</dbReference>
<dbReference type="Proteomes" id="UP000245119">
    <property type="component" value="Linkage Group LG11"/>
</dbReference>
<evidence type="ECO:0008006" key="10">
    <source>
        <dbReference type="Google" id="ProtNLM"/>
    </source>
</evidence>
<dbReference type="OrthoDB" id="6158932at2759"/>
<dbReference type="SUPFAM" id="SSF57850">
    <property type="entry name" value="RING/U-box"/>
    <property type="match status" value="1"/>
</dbReference>
<dbReference type="InterPro" id="IPR017907">
    <property type="entry name" value="Znf_RING_CS"/>
</dbReference>
<organism evidence="8 9">
    <name type="scientific">Pomacea canaliculata</name>
    <name type="common">Golden apple snail</name>
    <dbReference type="NCBI Taxonomy" id="400727"/>
    <lineage>
        <taxon>Eukaryota</taxon>
        <taxon>Metazoa</taxon>
        <taxon>Spiralia</taxon>
        <taxon>Lophotrochozoa</taxon>
        <taxon>Mollusca</taxon>
        <taxon>Gastropoda</taxon>
        <taxon>Caenogastropoda</taxon>
        <taxon>Architaenioglossa</taxon>
        <taxon>Ampullarioidea</taxon>
        <taxon>Ampullariidae</taxon>
        <taxon>Pomacea</taxon>
    </lineage>
</organism>
<dbReference type="InterPro" id="IPR013083">
    <property type="entry name" value="Znf_RING/FYVE/PHD"/>
</dbReference>
<dbReference type="SUPFAM" id="SSF57845">
    <property type="entry name" value="B-box zinc-binding domain"/>
    <property type="match status" value="1"/>
</dbReference>
<dbReference type="EMBL" id="PZQS01000011">
    <property type="protein sequence ID" value="PVD22040.1"/>
    <property type="molecule type" value="Genomic_DNA"/>
</dbReference>
<evidence type="ECO:0000259" key="6">
    <source>
        <dbReference type="PROSITE" id="PS50089"/>
    </source>
</evidence>
<keyword evidence="5" id="KW-0175">Coiled coil</keyword>
<feature type="domain" description="RING-type" evidence="6">
    <location>
        <begin position="13"/>
        <end position="53"/>
    </location>
</feature>
<dbReference type="PROSITE" id="PS00518">
    <property type="entry name" value="ZF_RING_1"/>
    <property type="match status" value="1"/>
</dbReference>
<evidence type="ECO:0000256" key="3">
    <source>
        <dbReference type="ARBA" id="ARBA00022833"/>
    </source>
</evidence>
<keyword evidence="3" id="KW-0862">Zinc</keyword>
<name>A0A2T7NLJ5_POMCA</name>
<dbReference type="GO" id="GO:0008270">
    <property type="term" value="F:zinc ion binding"/>
    <property type="evidence" value="ECO:0007669"/>
    <property type="project" value="UniProtKB-KW"/>
</dbReference>
<dbReference type="InterPro" id="IPR018957">
    <property type="entry name" value="Znf_C3HC4_RING-type"/>
</dbReference>
<evidence type="ECO:0000313" key="8">
    <source>
        <dbReference type="EMBL" id="PVD22040.1"/>
    </source>
</evidence>
<protein>
    <recommendedName>
        <fullName evidence="10">RING-type domain-containing protein</fullName>
    </recommendedName>
</protein>
<feature type="domain" description="B box-type" evidence="7">
    <location>
        <begin position="148"/>
        <end position="189"/>
    </location>
</feature>
<evidence type="ECO:0000256" key="5">
    <source>
        <dbReference type="SAM" id="Coils"/>
    </source>
</evidence>
<dbReference type="SMART" id="SM00184">
    <property type="entry name" value="RING"/>
    <property type="match status" value="1"/>
</dbReference>
<keyword evidence="2 4" id="KW-0863">Zinc-finger</keyword>
<dbReference type="AlphaFoldDB" id="A0A2T7NLJ5"/>
<proteinExistence type="predicted"/>
<dbReference type="InterPro" id="IPR000315">
    <property type="entry name" value="Znf_B-box"/>
</dbReference>
<gene>
    <name evidence="8" type="ORF">C0Q70_17843</name>
</gene>
<keyword evidence="9" id="KW-1185">Reference proteome</keyword>
<evidence type="ECO:0000256" key="4">
    <source>
        <dbReference type="PROSITE-ProRule" id="PRU00024"/>
    </source>
</evidence>
<keyword evidence="1" id="KW-0479">Metal-binding</keyword>
<dbReference type="PANTHER" id="PTHR25462:SF296">
    <property type="entry name" value="MEIOTIC P26, ISOFORM F"/>
    <property type="match status" value="1"/>
</dbReference>
<dbReference type="InterPro" id="IPR001841">
    <property type="entry name" value="Znf_RING"/>
</dbReference>
<accession>A0A2T7NLJ5</accession>